<dbReference type="SUPFAM" id="SSF53822">
    <property type="entry name" value="Periplasmic binding protein-like I"/>
    <property type="match status" value="1"/>
</dbReference>
<dbReference type="Pfam" id="PF01094">
    <property type="entry name" value="ANF_receptor"/>
    <property type="match status" value="1"/>
</dbReference>
<organism evidence="22 23">
    <name type="scientific">Nephila pilipes</name>
    <name type="common">Giant wood spider</name>
    <name type="synonym">Nephila maculata</name>
    <dbReference type="NCBI Taxonomy" id="299642"/>
    <lineage>
        <taxon>Eukaryota</taxon>
        <taxon>Metazoa</taxon>
        <taxon>Ecdysozoa</taxon>
        <taxon>Arthropoda</taxon>
        <taxon>Chelicerata</taxon>
        <taxon>Arachnida</taxon>
        <taxon>Araneae</taxon>
        <taxon>Araneomorphae</taxon>
        <taxon>Entelegynae</taxon>
        <taxon>Araneoidea</taxon>
        <taxon>Nephilidae</taxon>
        <taxon>Nephila</taxon>
    </lineage>
</organism>
<dbReference type="GO" id="GO:0004970">
    <property type="term" value="F:glutamate-gated receptor activity"/>
    <property type="evidence" value="ECO:0007669"/>
    <property type="project" value="UniProtKB-ARBA"/>
</dbReference>
<dbReference type="InterPro" id="IPR001828">
    <property type="entry name" value="ANF_lig-bd_rcpt"/>
</dbReference>
<feature type="transmembrane region" description="Helical" evidence="20">
    <location>
        <begin position="549"/>
        <end position="568"/>
    </location>
</feature>
<dbReference type="InterPro" id="IPR015683">
    <property type="entry name" value="Ionotropic_Glu_rcpt"/>
</dbReference>
<feature type="binding site" evidence="17">
    <location>
        <position position="676"/>
    </location>
    <ligand>
        <name>L-glutamate</name>
        <dbReference type="ChEBI" id="CHEBI:29985"/>
    </ligand>
</feature>
<dbReference type="Gene3D" id="3.40.190.10">
    <property type="entry name" value="Periplasmic binding protein-like II"/>
    <property type="match status" value="3"/>
</dbReference>
<feature type="transmembrane region" description="Helical" evidence="20">
    <location>
        <begin position="810"/>
        <end position="831"/>
    </location>
</feature>
<evidence type="ECO:0000256" key="12">
    <source>
        <dbReference type="ARBA" id="ARBA00023257"/>
    </source>
</evidence>
<evidence type="ECO:0000256" key="16">
    <source>
        <dbReference type="ARBA" id="ARBA00072754"/>
    </source>
</evidence>
<evidence type="ECO:0000256" key="18">
    <source>
        <dbReference type="PIRSR" id="PIRSR601508-2"/>
    </source>
</evidence>
<evidence type="ECO:0000256" key="5">
    <source>
        <dbReference type="ARBA" id="ARBA00022729"/>
    </source>
</evidence>
<dbReference type="AlphaFoldDB" id="A0A8X6R2C3"/>
<keyword evidence="19" id="KW-1015">Disulfide bond</keyword>
<accession>A0A8X6R2C3</accession>
<reference evidence="22" key="1">
    <citation type="submission" date="2020-08" db="EMBL/GenBank/DDBJ databases">
        <title>Multicomponent nature underlies the extraordinary mechanical properties of spider dragline silk.</title>
        <authorList>
            <person name="Kono N."/>
            <person name="Nakamura H."/>
            <person name="Mori M."/>
            <person name="Yoshida Y."/>
            <person name="Ohtoshi R."/>
            <person name="Malay A.D."/>
            <person name="Moran D.A.P."/>
            <person name="Tomita M."/>
            <person name="Numata K."/>
            <person name="Arakawa K."/>
        </authorList>
    </citation>
    <scope>NUCLEOTIDE SEQUENCE</scope>
</reference>
<evidence type="ECO:0000256" key="15">
    <source>
        <dbReference type="ARBA" id="ARBA00034104"/>
    </source>
</evidence>
<keyword evidence="11" id="KW-0325">Glycoprotein</keyword>
<dbReference type="Pfam" id="PF00060">
    <property type="entry name" value="Lig_chan"/>
    <property type="match status" value="2"/>
</dbReference>
<dbReference type="SMART" id="SM00079">
    <property type="entry name" value="PBPe"/>
    <property type="match status" value="1"/>
</dbReference>
<feature type="binding site" evidence="17">
    <location>
        <position position="675"/>
    </location>
    <ligand>
        <name>L-glutamate</name>
        <dbReference type="ChEBI" id="CHEBI:29985"/>
    </ligand>
</feature>
<evidence type="ECO:0000256" key="13">
    <source>
        <dbReference type="ARBA" id="ARBA00023286"/>
    </source>
</evidence>
<dbReference type="InterPro" id="IPR019594">
    <property type="entry name" value="Glu/Gly-bd"/>
</dbReference>
<keyword evidence="6 20" id="KW-1133">Transmembrane helix</keyword>
<evidence type="ECO:0000256" key="17">
    <source>
        <dbReference type="PIRSR" id="PIRSR601508-1"/>
    </source>
</evidence>
<dbReference type="InterPro" id="IPR028082">
    <property type="entry name" value="Peripla_BP_I"/>
</dbReference>
<evidence type="ECO:0000256" key="11">
    <source>
        <dbReference type="ARBA" id="ARBA00023180"/>
    </source>
</evidence>
<feature type="transmembrane region" description="Helical" evidence="20">
    <location>
        <begin position="403"/>
        <end position="421"/>
    </location>
</feature>
<evidence type="ECO:0000256" key="14">
    <source>
        <dbReference type="ARBA" id="ARBA00023303"/>
    </source>
</evidence>
<evidence type="ECO:0000256" key="2">
    <source>
        <dbReference type="ARBA" id="ARBA00022448"/>
    </source>
</evidence>
<dbReference type="Pfam" id="PF10613">
    <property type="entry name" value="Lig_chan-Glu_bd"/>
    <property type="match status" value="2"/>
</dbReference>
<dbReference type="EMBL" id="BMAW01037947">
    <property type="protein sequence ID" value="GFU50538.1"/>
    <property type="molecule type" value="Genomic_DNA"/>
</dbReference>
<keyword evidence="10 22" id="KW-0675">Receptor</keyword>
<comment type="subcellular location">
    <subcellularLocation>
        <location evidence="15">Postsynaptic cell membrane</location>
        <topology evidence="15">Multi-pass membrane protein</topology>
    </subcellularLocation>
</comment>
<name>A0A8X6R2C3_NEPPI</name>
<dbReference type="InterPro" id="IPR001508">
    <property type="entry name" value="Iono_Glu_rcpt_met"/>
</dbReference>
<evidence type="ECO:0000256" key="6">
    <source>
        <dbReference type="ARBA" id="ARBA00022989"/>
    </source>
</evidence>
<comment type="caution">
    <text evidence="22">The sequence shown here is derived from an EMBL/GenBank/DDBJ whole genome shotgun (WGS) entry which is preliminary data.</text>
</comment>
<keyword evidence="14" id="KW-0407">Ion channel</keyword>
<evidence type="ECO:0000313" key="23">
    <source>
        <dbReference type="Proteomes" id="UP000887013"/>
    </source>
</evidence>
<evidence type="ECO:0000256" key="1">
    <source>
        <dbReference type="ARBA" id="ARBA00008685"/>
    </source>
</evidence>
<feature type="binding site" evidence="17">
    <location>
        <position position="504"/>
    </location>
    <ligand>
        <name>L-glutamate</name>
        <dbReference type="ChEBI" id="CHEBI:29985"/>
    </ligand>
</feature>
<dbReference type="Proteomes" id="UP000887013">
    <property type="component" value="Unassembled WGS sequence"/>
</dbReference>
<dbReference type="GO" id="GO:0008328">
    <property type="term" value="C:ionotropic glutamate receptor complex"/>
    <property type="evidence" value="ECO:0007669"/>
    <property type="project" value="UniProtKB-ARBA"/>
</dbReference>
<evidence type="ECO:0000256" key="9">
    <source>
        <dbReference type="ARBA" id="ARBA00023136"/>
    </source>
</evidence>
<evidence type="ECO:0000256" key="8">
    <source>
        <dbReference type="ARBA" id="ARBA00023065"/>
    </source>
</evidence>
<feature type="binding site" evidence="17">
    <location>
        <position position="724"/>
    </location>
    <ligand>
        <name>L-glutamate</name>
        <dbReference type="ChEBI" id="CHEBI:29985"/>
    </ligand>
</feature>
<feature type="site" description="Crucial to convey clamshell closure to channel opening" evidence="18">
    <location>
        <position position="654"/>
    </location>
</feature>
<evidence type="ECO:0000256" key="10">
    <source>
        <dbReference type="ARBA" id="ARBA00023170"/>
    </source>
</evidence>
<dbReference type="Gene3D" id="3.40.50.2300">
    <property type="match status" value="2"/>
</dbReference>
<keyword evidence="9 20" id="KW-0472">Membrane</keyword>
<keyword evidence="7" id="KW-0770">Synapse</keyword>
<proteinExistence type="inferred from homology"/>
<feature type="disulfide bond" evidence="19">
    <location>
        <begin position="736"/>
        <end position="791"/>
    </location>
</feature>
<keyword evidence="23" id="KW-1185">Reference proteome</keyword>
<evidence type="ECO:0000256" key="3">
    <source>
        <dbReference type="ARBA" id="ARBA00022475"/>
    </source>
</evidence>
<dbReference type="Gene3D" id="1.10.287.70">
    <property type="match status" value="2"/>
</dbReference>
<dbReference type="OrthoDB" id="5984008at2759"/>
<evidence type="ECO:0000256" key="19">
    <source>
        <dbReference type="PIRSR" id="PIRSR601508-3"/>
    </source>
</evidence>
<comment type="similarity">
    <text evidence="1">Belongs to the glutamate-gated ion channel (TC 1.A.10.1) family.</text>
</comment>
<dbReference type="GO" id="GO:0045211">
    <property type="term" value="C:postsynaptic membrane"/>
    <property type="evidence" value="ECO:0007669"/>
    <property type="project" value="UniProtKB-SubCell"/>
</dbReference>
<evidence type="ECO:0000256" key="7">
    <source>
        <dbReference type="ARBA" id="ARBA00023018"/>
    </source>
</evidence>
<dbReference type="SUPFAM" id="SSF53850">
    <property type="entry name" value="Periplasmic binding protein-like II"/>
    <property type="match status" value="2"/>
</dbReference>
<gene>
    <name evidence="22" type="primary">Grik2</name>
    <name evidence="22" type="ORF">NPIL_236261</name>
</gene>
<dbReference type="FunFam" id="1.10.287.70:FF:000134">
    <property type="entry name" value="Glutamate receptor, ionotropic kainate"/>
    <property type="match status" value="1"/>
</dbReference>
<keyword evidence="8" id="KW-0406">Ion transport</keyword>
<dbReference type="InterPro" id="IPR001320">
    <property type="entry name" value="Iontro_rcpt_C"/>
</dbReference>
<dbReference type="PRINTS" id="PR00177">
    <property type="entry name" value="NMDARECEPTOR"/>
</dbReference>
<keyword evidence="12" id="KW-0628">Postsynaptic cell membrane</keyword>
<keyword evidence="4 20" id="KW-0812">Transmembrane</keyword>
<evidence type="ECO:0000259" key="21">
    <source>
        <dbReference type="SMART" id="SM00079"/>
    </source>
</evidence>
<keyword evidence="3" id="KW-1003">Cell membrane</keyword>
<sequence>MTTNKLAFQAIEMINTDDRNYKNKTTNELSRCPQDQLITLKTACDFLLEGMAAIIGPKSPSNIAVLLSTCDTFQIPLLLTHWIPRNLTRNHVINFFPDSRILAKAFITFVENDNWKSFTLIFEDNEALIRLQEVLQLPTSDKKNQVKITLRHVKPDQDFTKFMKDLSKLRENNFIVDLPLHRVRELLIAAEKINMTTEYQKYLLTSLDVHTMDWPQEIIGRSNITAFRLVNPENREFKTFLDEWIFSEQTIGKDVASKQPITTEAALLYDAVLMLSRALNELDRGKSIQLKSLRCDGTDMWEDGKAIVNYMKIIPFEGASGPIKIDRNGQRTFFTLDVVKVTSKGVNKEADIAVADLSITFDRESAVDFTMPFMNLGISILFKKPGKQIPALFSFLKPLSIEVWFYMGTAYLGITLYLFILARLSPYEWIHPRHQPDSEMVANRFTLVNSLWFMMGSLMKRGCSFLPRKLVTVFARCEEITLRLTTEVFAMSKVEADIAVADLSITYNRENAVDFTMPFMNLGISILFKKPEKKTPPLFSFLKPLSLEVWFYMGTAYLGVSLFLFILARLSPYEWVNPHPCDTENDVVENQFTLLNSFWFTIGSIMQQGSDILPRAISTRMVASSWWFFTLIMISSYTANLAAFLTAQRMTSPIESAADLAKQTTIQYGCVYAGSTMNFFQTSNYPIYKRMWSFMESQRPSVFPEDNFKGIERVKMGNYAFLMESTSIEYVTERNCDLTRIGGELDSKGYGIATPPGSPYRAVLSRGILALQESQQLQILKDKWWKAAERCPDDSSASSAEMGIRNVGGVFLVLGIGSCLGAIIVVLEFIWKANKMLDRESIPLMLWHELKATLSCRGSTRPAPKDEEPSVEKMPMVNMSKIEDYKFS</sequence>
<dbReference type="PANTHER" id="PTHR18966">
    <property type="entry name" value="IONOTROPIC GLUTAMATE RECEPTOR"/>
    <property type="match status" value="1"/>
</dbReference>
<protein>
    <recommendedName>
        <fullName evidence="16">Glutamate receptor 1</fullName>
    </recommendedName>
</protein>
<keyword evidence="2" id="KW-0813">Transport</keyword>
<evidence type="ECO:0000256" key="20">
    <source>
        <dbReference type="SAM" id="Phobius"/>
    </source>
</evidence>
<dbReference type="FunFam" id="3.40.190.10:FF:000060">
    <property type="entry name" value="Glutamate receptor ionotropic, kainate 1"/>
    <property type="match status" value="1"/>
</dbReference>
<evidence type="ECO:0000256" key="4">
    <source>
        <dbReference type="ARBA" id="ARBA00022692"/>
    </source>
</evidence>
<dbReference type="FunFam" id="1.10.287.70:FF:000064">
    <property type="entry name" value="Glutamate receptor ionotropic, kainate"/>
    <property type="match status" value="1"/>
</dbReference>
<keyword evidence="5" id="KW-0732">Signal</keyword>
<feature type="transmembrane region" description="Helical" evidence="20">
    <location>
        <begin position="626"/>
        <end position="647"/>
    </location>
</feature>
<feature type="binding site" evidence="17">
    <location>
        <position position="509"/>
    </location>
    <ligand>
        <name>L-glutamate</name>
        <dbReference type="ChEBI" id="CHEBI:29985"/>
    </ligand>
</feature>
<feature type="domain" description="Ionotropic glutamate receptor C-terminal" evidence="21">
    <location>
        <begin position="468"/>
        <end position="787"/>
    </location>
</feature>
<keyword evidence="13" id="KW-1071">Ligand-gated ion channel</keyword>
<evidence type="ECO:0000313" key="22">
    <source>
        <dbReference type="EMBL" id="GFU50538.1"/>
    </source>
</evidence>